<dbReference type="Proteomes" id="UP000053477">
    <property type="component" value="Unassembled WGS sequence"/>
</dbReference>
<sequence length="937" mass="107727">MSQIQAPKVSLAVVDSQRGLPLVVEPLQGPLYTGIPREDHGGRYGTLYLPFCTNSATLSLEQADVEILTAEEILNALNKIYGTSLNIGHSPLKRLLDSFVKQKLDFGDIYARVRSIWPKDHKSQYSHSESFFWEVELIERLSFLERLGEVDTRTGGIPDFVHKSNVKPRKLWDLRANRVIPHHYSYFLRRDSIVKAVPIDYPFWFLLRWPGGEWNSTVATTNSFEWSVTTRGGTIFDAIRKELLFMGQEYAWVDDLCFDGEEGLKSTMKEEFADRIVHWHSTADDHRCEYKVPARLDSPCSSPRSATKTERMGIILQERAILHPAVLLPKQADAKYTSPEEILAGFNQITNQSLEAKHLKGPLLDLLNSYILRKLDFGMIYARSRSNWFWRGTMNSEDGLVQSLAYIEREGDSDEQTRRMSLKGQTISRPQDITPRRLWDLRANRVIPYHYSYSARCRQYRHRGLGFFRFPMRMSSGDIYIWAVSHSWTNSMDSLEKRYYTPINGYEWPVPVPSDDTLDVVRAELLNLGAEYAWVDVLCLRQKIPKPVGGPDGECDKQRKLEEHECTVEEVWEANERTRKEEWKIDLPTIGVVFSAYASNVVRYMNGLGRALEPLGWEHDRHWLRRAWTLQETLPGSVIVGIPEGMKDPRKVVSLDSDRCLGDILAPLDEEEDVTRSTNLFRAMSNRISTNPVDKVYGIAMMLCTESLPVYNGGVDPELAWSSCVEHFPIFALYRMLFLPTNPMRKQKLPLASSASWRPSWYELQNSETGVAFVEKLSKYLNSKIQLNTYRSSIEIKILHGHRIFYKSTVMNAHLRTTCTHKGPRRHAVQVNRRQWWGLKPNAKLTVVVSASGRTEGQKVAQDFEVYLDPLVPDGHYTFVGDRELVDWVVCEKTDNYSCLKKLGVAKMTEVYDYGQGLADEKYRHPHVEGELDCIFV</sequence>
<evidence type="ECO:0008006" key="3">
    <source>
        <dbReference type="Google" id="ProtNLM"/>
    </source>
</evidence>
<name>A0A0H2RT74_9AGAM</name>
<accession>A0A0H2RT74</accession>
<dbReference type="InParanoid" id="A0A0H2RT74"/>
<proteinExistence type="predicted"/>
<evidence type="ECO:0000313" key="2">
    <source>
        <dbReference type="Proteomes" id="UP000053477"/>
    </source>
</evidence>
<dbReference type="EMBL" id="KQ085938">
    <property type="protein sequence ID" value="KLO14817.1"/>
    <property type="molecule type" value="Genomic_DNA"/>
</dbReference>
<organism evidence="1 2">
    <name type="scientific">Schizopora paradoxa</name>
    <dbReference type="NCBI Taxonomy" id="27342"/>
    <lineage>
        <taxon>Eukaryota</taxon>
        <taxon>Fungi</taxon>
        <taxon>Dikarya</taxon>
        <taxon>Basidiomycota</taxon>
        <taxon>Agaricomycotina</taxon>
        <taxon>Agaricomycetes</taxon>
        <taxon>Hymenochaetales</taxon>
        <taxon>Schizoporaceae</taxon>
        <taxon>Schizopora</taxon>
    </lineage>
</organism>
<dbReference type="OrthoDB" id="5122891at2759"/>
<protein>
    <recommendedName>
        <fullName evidence="3">Heterokaryon incompatibility domain-containing protein</fullName>
    </recommendedName>
</protein>
<reference evidence="1 2" key="1">
    <citation type="submission" date="2015-04" db="EMBL/GenBank/DDBJ databases">
        <title>Complete genome sequence of Schizopora paradoxa KUC8140, a cosmopolitan wood degrader in East Asia.</title>
        <authorList>
            <consortium name="DOE Joint Genome Institute"/>
            <person name="Min B."/>
            <person name="Park H."/>
            <person name="Jang Y."/>
            <person name="Kim J.-J."/>
            <person name="Kim K.H."/>
            <person name="Pangilinan J."/>
            <person name="Lipzen A."/>
            <person name="Riley R."/>
            <person name="Grigoriev I.V."/>
            <person name="Spatafora J.W."/>
            <person name="Choi I.-G."/>
        </authorList>
    </citation>
    <scope>NUCLEOTIDE SEQUENCE [LARGE SCALE GENOMIC DNA]</scope>
    <source>
        <strain evidence="1 2">KUC8140</strain>
    </source>
</reference>
<keyword evidence="2" id="KW-1185">Reference proteome</keyword>
<evidence type="ECO:0000313" key="1">
    <source>
        <dbReference type="EMBL" id="KLO14817.1"/>
    </source>
</evidence>
<dbReference type="STRING" id="27342.A0A0H2RT74"/>
<dbReference type="AlphaFoldDB" id="A0A0H2RT74"/>
<gene>
    <name evidence="1" type="ORF">SCHPADRAFT_939235</name>
</gene>